<evidence type="ECO:0000313" key="2">
    <source>
        <dbReference type="Proteomes" id="UP000828251"/>
    </source>
</evidence>
<comment type="caution">
    <text evidence="1">The sequence shown here is derived from an EMBL/GenBank/DDBJ whole genome shotgun (WGS) entry which is preliminary data.</text>
</comment>
<dbReference type="Proteomes" id="UP000828251">
    <property type="component" value="Unassembled WGS sequence"/>
</dbReference>
<name>A0A9D3VHT1_9ROSI</name>
<gene>
    <name evidence="1" type="ORF">J1N35_022533</name>
</gene>
<proteinExistence type="predicted"/>
<keyword evidence="2" id="KW-1185">Reference proteome</keyword>
<reference evidence="1 2" key="1">
    <citation type="journal article" date="2021" name="Plant Biotechnol. J.">
        <title>Multi-omics assisted identification of the key and species-specific regulatory components of drought-tolerant mechanisms in Gossypium stocksii.</title>
        <authorList>
            <person name="Yu D."/>
            <person name="Ke L."/>
            <person name="Zhang D."/>
            <person name="Wu Y."/>
            <person name="Sun Y."/>
            <person name="Mei J."/>
            <person name="Sun J."/>
            <person name="Sun Y."/>
        </authorList>
    </citation>
    <scope>NUCLEOTIDE SEQUENCE [LARGE SCALE GENOMIC DNA]</scope>
    <source>
        <strain evidence="2">cv. E1</strain>
        <tissue evidence="1">Leaf</tissue>
    </source>
</reference>
<protein>
    <submittedName>
        <fullName evidence="1">Uncharacterized protein</fullName>
    </submittedName>
</protein>
<dbReference type="EMBL" id="JAIQCV010000007">
    <property type="protein sequence ID" value="KAH1082772.1"/>
    <property type="molecule type" value="Genomic_DNA"/>
</dbReference>
<evidence type="ECO:0000313" key="1">
    <source>
        <dbReference type="EMBL" id="KAH1082772.1"/>
    </source>
</evidence>
<organism evidence="1 2">
    <name type="scientific">Gossypium stocksii</name>
    <dbReference type="NCBI Taxonomy" id="47602"/>
    <lineage>
        <taxon>Eukaryota</taxon>
        <taxon>Viridiplantae</taxon>
        <taxon>Streptophyta</taxon>
        <taxon>Embryophyta</taxon>
        <taxon>Tracheophyta</taxon>
        <taxon>Spermatophyta</taxon>
        <taxon>Magnoliopsida</taxon>
        <taxon>eudicotyledons</taxon>
        <taxon>Gunneridae</taxon>
        <taxon>Pentapetalae</taxon>
        <taxon>rosids</taxon>
        <taxon>malvids</taxon>
        <taxon>Malvales</taxon>
        <taxon>Malvaceae</taxon>
        <taxon>Malvoideae</taxon>
        <taxon>Gossypium</taxon>
    </lineage>
</organism>
<accession>A0A9D3VHT1</accession>
<sequence>MHVGPNECHRKMEGPSAQLSPQRINTRVLGVFGSGAWCAVVRGDRTRCTGGRTKARLWRLAVHEALETPRVSVYCMGIRLVALVCFTKIKSSICSCNFEKVRSAIFNLLPTTSEMPNSNLRSAPATSRKPNLVSSICSLQPQGCQIQIFDMLLQLEESQICYLQSAPCNLRDARFKSSIYSCNFRDARPKSLIFNLNFVICFLAILGRLQSSVCLTTISRRQNLNFSFCNLQTAPLPSLGNKI</sequence>
<dbReference type="AlphaFoldDB" id="A0A9D3VHT1"/>
<dbReference type="OrthoDB" id="10571140at2759"/>